<feature type="region of interest" description="Disordered" evidence="1">
    <location>
        <begin position="27"/>
        <end position="92"/>
    </location>
</feature>
<dbReference type="EMBL" id="JAQGLA010000020">
    <property type="protein sequence ID" value="MDA3626814.1"/>
    <property type="molecule type" value="Genomic_DNA"/>
</dbReference>
<sequence length="157" mass="16807">MSTRRDNADGPEDIDAAFAEIIADLERDENFARWPEDREPAGEDERPDTATEPKPVEPTSIEPADSGPRDWTPTTAEEDEHYVPPEPPPLPTPRVTTLAGIAVIVVGVLFALVPGLAGLSGTVTLPLGLVLISGGIGWLLLRLRQPPRSSDDDGAQV</sequence>
<keyword evidence="4" id="KW-1185">Reference proteome</keyword>
<evidence type="ECO:0000256" key="1">
    <source>
        <dbReference type="SAM" id="MobiDB-lite"/>
    </source>
</evidence>
<keyword evidence="2" id="KW-0472">Membrane</keyword>
<evidence type="ECO:0000256" key="2">
    <source>
        <dbReference type="SAM" id="Phobius"/>
    </source>
</evidence>
<proteinExistence type="predicted"/>
<evidence type="ECO:0000313" key="4">
    <source>
        <dbReference type="Proteomes" id="UP001210380"/>
    </source>
</evidence>
<protein>
    <submittedName>
        <fullName evidence="3">DUF308 domain-containing protein</fullName>
    </submittedName>
</protein>
<organism evidence="3 4">
    <name type="scientific">Saccharopolyspora oryzae</name>
    <dbReference type="NCBI Taxonomy" id="2997343"/>
    <lineage>
        <taxon>Bacteria</taxon>
        <taxon>Bacillati</taxon>
        <taxon>Actinomycetota</taxon>
        <taxon>Actinomycetes</taxon>
        <taxon>Pseudonocardiales</taxon>
        <taxon>Pseudonocardiaceae</taxon>
        <taxon>Saccharopolyspora</taxon>
    </lineage>
</organism>
<feature type="transmembrane region" description="Helical" evidence="2">
    <location>
        <begin position="95"/>
        <end position="117"/>
    </location>
</feature>
<feature type="compositionally biased region" description="Basic and acidic residues" evidence="1">
    <location>
        <begin position="27"/>
        <end position="55"/>
    </location>
</feature>
<comment type="caution">
    <text evidence="3">The sequence shown here is derived from an EMBL/GenBank/DDBJ whole genome shotgun (WGS) entry which is preliminary data.</text>
</comment>
<dbReference type="Proteomes" id="UP001210380">
    <property type="component" value="Unassembled WGS sequence"/>
</dbReference>
<feature type="transmembrane region" description="Helical" evidence="2">
    <location>
        <begin position="123"/>
        <end position="141"/>
    </location>
</feature>
<accession>A0ABT4V092</accession>
<keyword evidence="2" id="KW-1133">Transmembrane helix</keyword>
<dbReference type="RefSeq" id="WP_270949431.1">
    <property type="nucleotide sequence ID" value="NZ_JAQGLA010000020.1"/>
</dbReference>
<keyword evidence="2" id="KW-0812">Transmembrane</keyword>
<gene>
    <name evidence="3" type="ORF">OU415_15320</name>
</gene>
<name>A0ABT4V092_9PSEU</name>
<reference evidence="3 4" key="1">
    <citation type="submission" date="2022-11" db="EMBL/GenBank/DDBJ databases">
        <title>Draft genome sequence of Saccharopolyspora sp. WRP15-2 isolated from rhizosphere soils of wild rice in Thailand.</title>
        <authorList>
            <person name="Duangmal K."/>
            <person name="Kammanee S."/>
            <person name="Muangham S."/>
        </authorList>
    </citation>
    <scope>NUCLEOTIDE SEQUENCE [LARGE SCALE GENOMIC DNA]</scope>
    <source>
        <strain evidence="3 4">WRP15-2</strain>
    </source>
</reference>
<evidence type="ECO:0000313" key="3">
    <source>
        <dbReference type="EMBL" id="MDA3626814.1"/>
    </source>
</evidence>